<reference evidence="1" key="2">
    <citation type="journal article" date="2023" name="IMA Fungus">
        <title>Comparative genomic study of the Penicillium genus elucidates a diverse pangenome and 15 lateral gene transfer events.</title>
        <authorList>
            <person name="Petersen C."/>
            <person name="Sorensen T."/>
            <person name="Nielsen M.R."/>
            <person name="Sondergaard T.E."/>
            <person name="Sorensen J.L."/>
            <person name="Fitzpatrick D.A."/>
            <person name="Frisvad J.C."/>
            <person name="Nielsen K.L."/>
        </authorList>
    </citation>
    <scope>NUCLEOTIDE SEQUENCE</scope>
    <source>
        <strain evidence="1">IBT 21917</strain>
    </source>
</reference>
<dbReference type="AlphaFoldDB" id="A0A9W9I3P9"/>
<dbReference type="Proteomes" id="UP001146351">
    <property type="component" value="Unassembled WGS sequence"/>
</dbReference>
<proteinExistence type="predicted"/>
<accession>A0A9W9I3P9</accession>
<organism evidence="1 2">
    <name type="scientific">Penicillium capsulatum</name>
    <dbReference type="NCBI Taxonomy" id="69766"/>
    <lineage>
        <taxon>Eukaryota</taxon>
        <taxon>Fungi</taxon>
        <taxon>Dikarya</taxon>
        <taxon>Ascomycota</taxon>
        <taxon>Pezizomycotina</taxon>
        <taxon>Eurotiomycetes</taxon>
        <taxon>Eurotiomycetidae</taxon>
        <taxon>Eurotiales</taxon>
        <taxon>Aspergillaceae</taxon>
        <taxon>Penicillium</taxon>
    </lineage>
</organism>
<gene>
    <name evidence="1" type="ORF">N7492_006344</name>
</gene>
<evidence type="ECO:0008006" key="3">
    <source>
        <dbReference type="Google" id="ProtNLM"/>
    </source>
</evidence>
<comment type="caution">
    <text evidence="1">The sequence shown here is derived from an EMBL/GenBank/DDBJ whole genome shotgun (WGS) entry which is preliminary data.</text>
</comment>
<evidence type="ECO:0000313" key="2">
    <source>
        <dbReference type="Proteomes" id="UP001146351"/>
    </source>
</evidence>
<name>A0A9W9I3P9_9EURO</name>
<sequence length="258" mass="29313">MASPRRALLTPELLELMLLRLDLQTLLISPQLICRAWSALIRESSAIQRMLFFEPAQDSEKRRNSLLIDAFPSFFNEGTTLTLSELGMIKHPAKTAAYTHKEASWRRMLVQQPPVVEFPFLRSHQTRRAGGLMQPANGRALQPGQDLRMQTLFEWLLWTPHVSFKSIGANRIFWGAAPPALVPMRDPRLTLALERVNIHFDLIIVSRYSVGRMRKNEMTDDAVARAQIHAMYESSVIPCEMIDATEGLLVDSSDRFGS</sequence>
<dbReference type="EMBL" id="JAPQKO010000004">
    <property type="protein sequence ID" value="KAJ5166048.1"/>
    <property type="molecule type" value="Genomic_DNA"/>
</dbReference>
<reference evidence="1" key="1">
    <citation type="submission" date="2022-11" db="EMBL/GenBank/DDBJ databases">
        <authorList>
            <person name="Petersen C."/>
        </authorList>
    </citation>
    <scope>NUCLEOTIDE SEQUENCE</scope>
    <source>
        <strain evidence="1">IBT 21917</strain>
    </source>
</reference>
<evidence type="ECO:0000313" key="1">
    <source>
        <dbReference type="EMBL" id="KAJ5166048.1"/>
    </source>
</evidence>
<protein>
    <recommendedName>
        <fullName evidence="3">F-box domain-containing protein</fullName>
    </recommendedName>
</protein>
<dbReference type="OrthoDB" id="3800738at2759"/>
<keyword evidence="2" id="KW-1185">Reference proteome</keyword>